<evidence type="ECO:0000313" key="6">
    <source>
        <dbReference type="EMBL" id="KAF0677615.1"/>
    </source>
</evidence>
<name>A0A921NT81_9RHOB</name>
<evidence type="ECO:0000259" key="5">
    <source>
        <dbReference type="SMART" id="SM00642"/>
    </source>
</evidence>
<keyword evidence="2 6" id="KW-0378">Hydrolase</keyword>
<dbReference type="AlphaFoldDB" id="A0A921NT81"/>
<dbReference type="RefSeq" id="WP_159963585.1">
    <property type="nucleotide sequence ID" value="NZ_APKE01000001.1"/>
</dbReference>
<organism evidence="6 7">
    <name type="scientific">Profundibacterium mesophilum KAUST100406-0324</name>
    <dbReference type="NCBI Taxonomy" id="1037889"/>
    <lineage>
        <taxon>Bacteria</taxon>
        <taxon>Pseudomonadati</taxon>
        <taxon>Pseudomonadota</taxon>
        <taxon>Alphaproteobacteria</taxon>
        <taxon>Rhodobacterales</taxon>
        <taxon>Roseobacteraceae</taxon>
        <taxon>Profundibacterium</taxon>
    </lineage>
</organism>
<dbReference type="GO" id="GO:0004556">
    <property type="term" value="F:alpha-amylase activity"/>
    <property type="evidence" value="ECO:0007669"/>
    <property type="project" value="TreeGrafter"/>
</dbReference>
<dbReference type="FunFam" id="3.90.400.10:FF:000002">
    <property type="entry name" value="Sucrose isomerase"/>
    <property type="match status" value="1"/>
</dbReference>
<dbReference type="CDD" id="cd11331">
    <property type="entry name" value="AmyAc_OligoGlu_like"/>
    <property type="match status" value="1"/>
</dbReference>
<dbReference type="EC" id="3.2.1.20" evidence="6"/>
<reference evidence="6" key="1">
    <citation type="submission" date="2013-03" db="EMBL/GenBank/DDBJ databases">
        <title>Genome Sequence of the Profundibacterium mesophilum strain KAUST100406-0324T from Red Sea, a novel genus in the family Rhodobacteraceae.</title>
        <authorList>
            <person name="Essack M."/>
            <person name="Alam I."/>
            <person name="Lafi F."/>
            <person name="Alawi W."/>
            <person name="Kamanu F."/>
            <person name="Al-Suwailem A."/>
            <person name="Lee O.O."/>
            <person name="Xu Y."/>
            <person name="Bajic V."/>
            <person name="Qian P.-Y."/>
            <person name="Archer J."/>
        </authorList>
    </citation>
    <scope>NUCLEOTIDE SEQUENCE</scope>
    <source>
        <strain evidence="6">KAUST100406-0324</strain>
    </source>
</reference>
<comment type="similarity">
    <text evidence="1">Belongs to the glycosyl hydrolase 13 family.</text>
</comment>
<gene>
    <name evidence="6" type="primary">aglA</name>
    <name evidence="6" type="ORF">PMES_00122</name>
</gene>
<feature type="compositionally biased region" description="Polar residues" evidence="4">
    <location>
        <begin position="418"/>
        <end position="429"/>
    </location>
</feature>
<comment type="caution">
    <text evidence="6">The sequence shown here is derived from an EMBL/GenBank/DDBJ whole genome shotgun (WGS) entry which is preliminary data.</text>
</comment>
<dbReference type="SUPFAM" id="SSF51445">
    <property type="entry name" value="(Trans)glycosidases"/>
    <property type="match status" value="1"/>
</dbReference>
<dbReference type="SMART" id="SM00642">
    <property type="entry name" value="Aamy"/>
    <property type="match status" value="1"/>
</dbReference>
<protein>
    <submittedName>
        <fullName evidence="6">Alpha-glucosidase</fullName>
        <ecNumber evidence="6">3.2.1.20</ecNumber>
    </submittedName>
</protein>
<evidence type="ECO:0000256" key="1">
    <source>
        <dbReference type="ARBA" id="ARBA00008061"/>
    </source>
</evidence>
<accession>A0A921NT81</accession>
<dbReference type="PANTHER" id="PTHR10357:SF179">
    <property type="entry name" value="NEUTRAL AND BASIC AMINO ACID TRANSPORT PROTEIN RBAT"/>
    <property type="match status" value="1"/>
</dbReference>
<dbReference type="GO" id="GO:0009313">
    <property type="term" value="P:oligosaccharide catabolic process"/>
    <property type="evidence" value="ECO:0007669"/>
    <property type="project" value="TreeGrafter"/>
</dbReference>
<dbReference type="GO" id="GO:0004558">
    <property type="term" value="F:alpha-1,4-glucosidase activity"/>
    <property type="evidence" value="ECO:0007669"/>
    <property type="project" value="UniProtKB-EC"/>
</dbReference>
<dbReference type="PANTHER" id="PTHR10357">
    <property type="entry name" value="ALPHA-AMYLASE FAMILY MEMBER"/>
    <property type="match status" value="1"/>
</dbReference>
<dbReference type="InterPro" id="IPR017853">
    <property type="entry name" value="GH"/>
</dbReference>
<feature type="domain" description="Glycosyl hydrolase family 13 catalytic" evidence="5">
    <location>
        <begin position="16"/>
        <end position="394"/>
    </location>
</feature>
<dbReference type="Gene3D" id="3.20.20.80">
    <property type="entry name" value="Glycosidases"/>
    <property type="match status" value="1"/>
</dbReference>
<dbReference type="InterPro" id="IPR006047">
    <property type="entry name" value="GH13_cat_dom"/>
</dbReference>
<dbReference type="EMBL" id="APKE01000001">
    <property type="protein sequence ID" value="KAF0677615.1"/>
    <property type="molecule type" value="Genomic_DNA"/>
</dbReference>
<dbReference type="Pfam" id="PF00128">
    <property type="entry name" value="Alpha-amylase"/>
    <property type="match status" value="1"/>
</dbReference>
<keyword evidence="3 6" id="KW-0326">Glycosidase</keyword>
<evidence type="ECO:0000256" key="4">
    <source>
        <dbReference type="SAM" id="MobiDB-lite"/>
    </source>
</evidence>
<proteinExistence type="inferred from homology"/>
<feature type="region of interest" description="Disordered" evidence="4">
    <location>
        <begin position="400"/>
        <end position="430"/>
    </location>
</feature>
<dbReference type="OrthoDB" id="9805159at2"/>
<evidence type="ECO:0000313" key="7">
    <source>
        <dbReference type="Proteomes" id="UP000698242"/>
    </source>
</evidence>
<evidence type="ECO:0000256" key="3">
    <source>
        <dbReference type="ARBA" id="ARBA00023295"/>
    </source>
</evidence>
<sequence>MTHKQVEWWKQGVIYQVYPRSFQDSTGNGVGDLRGIERRLPYLRDLGVDAIWISPIFPSPMRDAGYDITDYTGIEPLFGDLEAFDALVDAAHGLGLRVLLDFVPSHSSDQHPWFREAREGRGSRRRDWYIWRDPGPDGGPPNNWLSEFGGPAWTFDAASGQYYLNIYLPEQPALNWRNPDLRAAMLDALRFWFDRGVDGFRVDAAEHIAPDDAFRDNLPNPDWHERLGPARQLFRTYSSHQPDGYAFVREMRAVADAYEGRVLVGEAYGELAQVMRYYGDALDGFHLPFNFGLIEAPWDADHIAGLIRDYEAALPAGGWPNWVLGNHDRARIASRAGPAQAPVAAMLLMTLRGTPTIYQGDELGLENGIVPPELIQDPWERNVPGQGLGRDPVRLPMPWDDGPGRGFTQGTPWLPLSEGSSAEAQSNDPGSMLSLHKRLLSLRRSEPALSLGALELLAVEGGTVLRYRRTHEGRVLEIALNFGTQDIALEPGAALVMSTDTQRQGWDGQLAGNEGVILVPDAAG</sequence>
<keyword evidence="7" id="KW-1185">Reference proteome</keyword>
<dbReference type="InterPro" id="IPR045857">
    <property type="entry name" value="O16G_dom_2"/>
</dbReference>
<dbReference type="Proteomes" id="UP000698242">
    <property type="component" value="Unassembled WGS sequence"/>
</dbReference>
<dbReference type="Gene3D" id="3.90.400.10">
    <property type="entry name" value="Oligo-1,6-glucosidase, Domain 2"/>
    <property type="match status" value="1"/>
</dbReference>
<evidence type="ECO:0000256" key="2">
    <source>
        <dbReference type="ARBA" id="ARBA00022801"/>
    </source>
</evidence>